<gene>
    <name evidence="2" type="ORF">ENX68_01500</name>
</gene>
<dbReference type="AlphaFoldDB" id="A0A7V3RGD1"/>
<dbReference type="EMBL" id="DTOZ01000045">
    <property type="protein sequence ID" value="HGE77659.1"/>
    <property type="molecule type" value="Genomic_DNA"/>
</dbReference>
<reference evidence="2" key="1">
    <citation type="journal article" date="2020" name="mSystems">
        <title>Genome- and Community-Level Interaction Insights into Carbon Utilization and Element Cycling Functions of Hydrothermarchaeota in Hydrothermal Sediment.</title>
        <authorList>
            <person name="Zhou Z."/>
            <person name="Liu Y."/>
            <person name="Xu W."/>
            <person name="Pan J."/>
            <person name="Luo Z.H."/>
            <person name="Li M."/>
        </authorList>
    </citation>
    <scope>NUCLEOTIDE SEQUENCE [LARGE SCALE GENOMIC DNA]</scope>
    <source>
        <strain evidence="2">SpSt-961</strain>
    </source>
</reference>
<feature type="domain" description="Carbamoyltransferase C-terminal" evidence="1">
    <location>
        <begin position="6"/>
        <end position="86"/>
    </location>
</feature>
<sequence>MGEGNLIAGLHPYDLTCRPQIVRKEWNPKYYRLLKKFEELTGVGGVLNTSFNLHGEPIVCSPKDALETFIHSSLDALTLGNFYISKKSKTSTLTS</sequence>
<evidence type="ECO:0000313" key="2">
    <source>
        <dbReference type="EMBL" id="HGE77659.1"/>
    </source>
</evidence>
<dbReference type="InterPro" id="IPR031730">
    <property type="entry name" value="Carbam_trans_C"/>
</dbReference>
<protein>
    <recommendedName>
        <fullName evidence="1">Carbamoyltransferase C-terminal domain-containing protein</fullName>
    </recommendedName>
</protein>
<dbReference type="PANTHER" id="PTHR34847">
    <property type="entry name" value="NODULATION PROTEIN U"/>
    <property type="match status" value="1"/>
</dbReference>
<name>A0A7V3RGD1_UNCW3</name>
<accession>A0A7V3RGD1</accession>
<evidence type="ECO:0000259" key="1">
    <source>
        <dbReference type="Pfam" id="PF16861"/>
    </source>
</evidence>
<dbReference type="Gene3D" id="3.90.870.20">
    <property type="entry name" value="Carbamoyltransferase, C-terminal domain"/>
    <property type="match status" value="1"/>
</dbReference>
<dbReference type="InterPro" id="IPR051338">
    <property type="entry name" value="NodU/CmcH_Carbamoyltrnsfr"/>
</dbReference>
<proteinExistence type="predicted"/>
<comment type="caution">
    <text evidence="2">The sequence shown here is derived from an EMBL/GenBank/DDBJ whole genome shotgun (WGS) entry which is preliminary data.</text>
</comment>
<dbReference type="InterPro" id="IPR038152">
    <property type="entry name" value="Carbam_trans_C_sf"/>
</dbReference>
<dbReference type="PANTHER" id="PTHR34847:SF1">
    <property type="entry name" value="NODULATION PROTEIN U"/>
    <property type="match status" value="1"/>
</dbReference>
<dbReference type="Pfam" id="PF16861">
    <property type="entry name" value="Carbam_trans_C"/>
    <property type="match status" value="1"/>
</dbReference>
<organism evidence="2">
    <name type="scientific">candidate division WOR-3 bacterium</name>
    <dbReference type="NCBI Taxonomy" id="2052148"/>
    <lineage>
        <taxon>Bacteria</taxon>
        <taxon>Bacteria division WOR-3</taxon>
    </lineage>
</organism>